<dbReference type="AlphaFoldDB" id="A0A9P4MPC6"/>
<dbReference type="OrthoDB" id="2129288at2759"/>
<dbReference type="Pfam" id="PF14832">
    <property type="entry name" value="Tautomerase_3"/>
    <property type="match status" value="1"/>
</dbReference>
<dbReference type="InterPro" id="IPR014347">
    <property type="entry name" value="Tautomerase/MIF_sf"/>
</dbReference>
<dbReference type="Proteomes" id="UP000799536">
    <property type="component" value="Unassembled WGS sequence"/>
</dbReference>
<proteinExistence type="predicted"/>
<gene>
    <name evidence="2" type="ORF">GQ43DRAFT_443660</name>
</gene>
<dbReference type="EMBL" id="ML994171">
    <property type="protein sequence ID" value="KAF2198096.1"/>
    <property type="molecule type" value="Genomic_DNA"/>
</dbReference>
<sequence>MPLWQIFHPPTTFQTSESKSALARDATALYARILPAFYVNVIFTSVDPSSFYIGGISRPSNENDIPFIRIFIQNIARTLPSSPTGPTKEQTRFLTLVDEVLKPHIEDKGYEWEYHAIESSKNLWKIQGMVPPEAGSEGEEVWRKEGKAVKL</sequence>
<evidence type="ECO:0000313" key="3">
    <source>
        <dbReference type="Proteomes" id="UP000799536"/>
    </source>
</evidence>
<protein>
    <recommendedName>
        <fullName evidence="1">Tautomerase cis-CaaD-like domain-containing protein</fullName>
    </recommendedName>
</protein>
<reference evidence="2" key="1">
    <citation type="journal article" date="2020" name="Stud. Mycol.">
        <title>101 Dothideomycetes genomes: a test case for predicting lifestyles and emergence of pathogens.</title>
        <authorList>
            <person name="Haridas S."/>
            <person name="Albert R."/>
            <person name="Binder M."/>
            <person name="Bloem J."/>
            <person name="Labutti K."/>
            <person name="Salamov A."/>
            <person name="Andreopoulos B."/>
            <person name="Baker S."/>
            <person name="Barry K."/>
            <person name="Bills G."/>
            <person name="Bluhm B."/>
            <person name="Cannon C."/>
            <person name="Castanera R."/>
            <person name="Culley D."/>
            <person name="Daum C."/>
            <person name="Ezra D."/>
            <person name="Gonzalez J."/>
            <person name="Henrissat B."/>
            <person name="Kuo A."/>
            <person name="Liang C."/>
            <person name="Lipzen A."/>
            <person name="Lutzoni F."/>
            <person name="Magnuson J."/>
            <person name="Mondo S."/>
            <person name="Nolan M."/>
            <person name="Ohm R."/>
            <person name="Pangilinan J."/>
            <person name="Park H.-J."/>
            <person name="Ramirez L."/>
            <person name="Alfaro M."/>
            <person name="Sun H."/>
            <person name="Tritt A."/>
            <person name="Yoshinaga Y."/>
            <person name="Zwiers L.-H."/>
            <person name="Turgeon B."/>
            <person name="Goodwin S."/>
            <person name="Spatafora J."/>
            <person name="Crous P."/>
            <person name="Grigoriev I."/>
        </authorList>
    </citation>
    <scope>NUCLEOTIDE SEQUENCE</scope>
    <source>
        <strain evidence="2">ATCC 74209</strain>
    </source>
</reference>
<feature type="domain" description="Tautomerase cis-CaaD-like" evidence="1">
    <location>
        <begin position="1"/>
        <end position="146"/>
    </location>
</feature>
<name>A0A9P4MPC6_9PLEO</name>
<dbReference type="Gene3D" id="3.30.429.10">
    <property type="entry name" value="Macrophage Migration Inhibitory Factor"/>
    <property type="match status" value="1"/>
</dbReference>
<dbReference type="InterPro" id="IPR028116">
    <property type="entry name" value="Cis-CaaD-like"/>
</dbReference>
<organism evidence="2 3">
    <name type="scientific">Delitschia confertaspora ATCC 74209</name>
    <dbReference type="NCBI Taxonomy" id="1513339"/>
    <lineage>
        <taxon>Eukaryota</taxon>
        <taxon>Fungi</taxon>
        <taxon>Dikarya</taxon>
        <taxon>Ascomycota</taxon>
        <taxon>Pezizomycotina</taxon>
        <taxon>Dothideomycetes</taxon>
        <taxon>Pleosporomycetidae</taxon>
        <taxon>Pleosporales</taxon>
        <taxon>Delitschiaceae</taxon>
        <taxon>Delitschia</taxon>
    </lineage>
</organism>
<keyword evidence="3" id="KW-1185">Reference proteome</keyword>
<accession>A0A9P4MPC6</accession>
<comment type="caution">
    <text evidence="2">The sequence shown here is derived from an EMBL/GenBank/DDBJ whole genome shotgun (WGS) entry which is preliminary data.</text>
</comment>
<evidence type="ECO:0000313" key="2">
    <source>
        <dbReference type="EMBL" id="KAF2198096.1"/>
    </source>
</evidence>
<evidence type="ECO:0000259" key="1">
    <source>
        <dbReference type="Pfam" id="PF14832"/>
    </source>
</evidence>